<proteinExistence type="predicted"/>
<evidence type="ECO:0008006" key="3">
    <source>
        <dbReference type="Google" id="ProtNLM"/>
    </source>
</evidence>
<dbReference type="RefSeq" id="WP_097125349.1">
    <property type="nucleotide sequence ID" value="NZ_OCNH01000001.1"/>
</dbReference>
<accession>A0A286FDL2</accession>
<dbReference type="OrthoDB" id="653624at2"/>
<dbReference type="EMBL" id="OCNH01000001">
    <property type="protein sequence ID" value="SOD81292.1"/>
    <property type="molecule type" value="Genomic_DNA"/>
</dbReference>
<protein>
    <recommendedName>
        <fullName evidence="3">SGNH/GDSL hydrolase family protein</fullName>
    </recommendedName>
</protein>
<evidence type="ECO:0000313" key="2">
    <source>
        <dbReference type="Proteomes" id="UP000219452"/>
    </source>
</evidence>
<dbReference type="SUPFAM" id="SSF52266">
    <property type="entry name" value="SGNH hydrolase"/>
    <property type="match status" value="1"/>
</dbReference>
<reference evidence="2" key="1">
    <citation type="submission" date="2017-09" db="EMBL/GenBank/DDBJ databases">
        <authorList>
            <person name="Varghese N."/>
            <person name="Submissions S."/>
        </authorList>
    </citation>
    <scope>NUCLEOTIDE SEQUENCE [LARGE SCALE GENOMIC DNA]</scope>
    <source>
        <strain evidence="2">DSM 29961</strain>
    </source>
</reference>
<keyword evidence="2" id="KW-1185">Reference proteome</keyword>
<gene>
    <name evidence="1" type="ORF">SAMN06269250_1739</name>
</gene>
<organism evidence="1 2">
    <name type="scientific">Spirosoma fluviale</name>
    <dbReference type="NCBI Taxonomy" id="1597977"/>
    <lineage>
        <taxon>Bacteria</taxon>
        <taxon>Pseudomonadati</taxon>
        <taxon>Bacteroidota</taxon>
        <taxon>Cytophagia</taxon>
        <taxon>Cytophagales</taxon>
        <taxon>Cytophagaceae</taxon>
        <taxon>Spirosoma</taxon>
    </lineage>
</organism>
<dbReference type="AlphaFoldDB" id="A0A286FDL2"/>
<evidence type="ECO:0000313" key="1">
    <source>
        <dbReference type="EMBL" id="SOD81292.1"/>
    </source>
</evidence>
<name>A0A286FDL2_9BACT</name>
<sequence length="286" mass="31851">MLKKILVGFVILLLGWSLLLKFLPADIDTTQNQWNGNLIKAEAYLFERPLLSNSAVILGSSMSARIPIAKTNDSLINLAFGGFSAYDGLELVMTKAQKPTIVYIETNTILNEPSEEFHQAVFSPVRYRLKSVFAALLTKNQPVAVLKGLIRYKKGGRTKVSALPLRDPPPGVNQTILGNSIKQYATCPSDTFITARLTELATFIHALEENSCKVVFFEMPVHPALCQSALSIRVREALYKRFPRERYTYIPQPGCAQFHTTDGIHLTGASAALYADYFQKVPVFHK</sequence>
<dbReference type="Proteomes" id="UP000219452">
    <property type="component" value="Unassembled WGS sequence"/>
</dbReference>